<dbReference type="SUPFAM" id="SSF54495">
    <property type="entry name" value="UBC-like"/>
    <property type="match status" value="1"/>
</dbReference>
<keyword evidence="5 13" id="KW-0067">ATP-binding</keyword>
<comment type="catalytic activity">
    <reaction evidence="6">
        <text>[E1 NEDD8-activating enzyme]-S-[NEDD8 protein]-yl-L-cysteine + [E2 NEDD8-conjugating enzyme]-L-cysteine = [E1 NEDD8-activating enzyme]-L-cysteine + [E2 NEDD8-conjugating enzyme]-S-[NEDD8-protein]-yl-L-cysteine.</text>
        <dbReference type="EC" id="2.3.2.34"/>
    </reaction>
</comment>
<evidence type="ECO:0000256" key="7">
    <source>
        <dbReference type="ARBA" id="ARBA00044047"/>
    </source>
</evidence>
<gene>
    <name evidence="15" type="ORF">AO440_000876</name>
</gene>
<dbReference type="Gene3D" id="3.10.110.10">
    <property type="entry name" value="Ubiquitin Conjugating Enzyme"/>
    <property type="match status" value="1"/>
</dbReference>
<evidence type="ECO:0000256" key="6">
    <source>
        <dbReference type="ARBA" id="ARBA00043698"/>
    </source>
</evidence>
<dbReference type="Pfam" id="PF00179">
    <property type="entry name" value="UQ_con"/>
    <property type="match status" value="1"/>
</dbReference>
<dbReference type="InterPro" id="IPR000608">
    <property type="entry name" value="UBC"/>
</dbReference>
<dbReference type="GO" id="GO:0061654">
    <property type="term" value="F:NEDD8 conjugating enzyme activity"/>
    <property type="evidence" value="ECO:0007669"/>
    <property type="project" value="UniProtKB-EC"/>
</dbReference>
<dbReference type="Proteomes" id="UP000054886">
    <property type="component" value="Unassembled WGS sequence"/>
</dbReference>
<dbReference type="InterPro" id="IPR050113">
    <property type="entry name" value="Ub_conjugating_enzyme"/>
</dbReference>
<evidence type="ECO:0000256" key="4">
    <source>
        <dbReference type="ARBA" id="ARBA00022786"/>
    </source>
</evidence>
<feature type="active site" description="Glycyl thioester intermediate" evidence="12">
    <location>
        <position position="116"/>
    </location>
</feature>
<evidence type="ECO:0000256" key="12">
    <source>
        <dbReference type="PROSITE-ProRule" id="PRU10133"/>
    </source>
</evidence>
<evidence type="ECO:0000256" key="2">
    <source>
        <dbReference type="ARBA" id="ARBA00022679"/>
    </source>
</evidence>
<evidence type="ECO:0000256" key="11">
    <source>
        <dbReference type="ARBA" id="ARBA00044315"/>
    </source>
</evidence>
<comment type="similarity">
    <text evidence="13">Belongs to the ubiquitin-conjugating enzyme family.</text>
</comment>
<feature type="domain" description="UBC core" evidence="14">
    <location>
        <begin position="32"/>
        <end position="178"/>
    </location>
</feature>
<organism evidence="15 16">
    <name type="scientific">Candida glabrata</name>
    <name type="common">Yeast</name>
    <name type="synonym">Torulopsis glabrata</name>
    <dbReference type="NCBI Taxonomy" id="5478"/>
    <lineage>
        <taxon>Eukaryota</taxon>
        <taxon>Fungi</taxon>
        <taxon>Dikarya</taxon>
        <taxon>Ascomycota</taxon>
        <taxon>Saccharomycotina</taxon>
        <taxon>Saccharomycetes</taxon>
        <taxon>Saccharomycetales</taxon>
        <taxon>Saccharomycetaceae</taxon>
        <taxon>Nakaseomyces</taxon>
    </lineage>
</organism>
<dbReference type="EMBL" id="LLZZ01000136">
    <property type="protein sequence ID" value="KTB00684.1"/>
    <property type="molecule type" value="Genomic_DNA"/>
</dbReference>
<dbReference type="InterPro" id="IPR023313">
    <property type="entry name" value="UBQ-conjugating_AS"/>
</dbReference>
<protein>
    <recommendedName>
        <fullName evidence="9">NEDD8-conjugating enzyme UBC12</fullName>
        <ecNumber evidence="7">2.3.2.34</ecNumber>
    </recommendedName>
    <alternativeName>
        <fullName evidence="8">NEDD8-conjugating enzyme Ubc12</fullName>
    </alternativeName>
    <alternativeName>
        <fullName evidence="10">RUB1-conjugating enzyme</fullName>
    </alternativeName>
    <alternativeName>
        <fullName evidence="11">Ubiquitin carrier protein 12</fullName>
    </alternativeName>
</protein>
<evidence type="ECO:0000313" key="16">
    <source>
        <dbReference type="Proteomes" id="UP000054886"/>
    </source>
</evidence>
<dbReference type="SMART" id="SM00212">
    <property type="entry name" value="UBCc"/>
    <property type="match status" value="1"/>
</dbReference>
<dbReference type="PROSITE" id="PS00183">
    <property type="entry name" value="UBC_1"/>
    <property type="match status" value="1"/>
</dbReference>
<evidence type="ECO:0000256" key="5">
    <source>
        <dbReference type="ARBA" id="ARBA00022840"/>
    </source>
</evidence>
<sequence>MLKLRQLQQQKQQQLAKNAGSSVKANTNSTSPAKLRLQKDIEELELPPTVRVNIISLDNQKEMSLNIIIIPDEGFYKGGKFRFTATFLETYPIDPPKVICNNKIFHPNIDPHGKICLNILREDWSPALDLQCIVLGLLSLFQEPNGNDPLNKEAAEVLNKDKLEFGNLVRLAMSGAMVGSTYYECVI</sequence>
<evidence type="ECO:0000256" key="3">
    <source>
        <dbReference type="ARBA" id="ARBA00022741"/>
    </source>
</evidence>
<dbReference type="VEuPathDB" id="FungiDB:GWK60_D06655"/>
<evidence type="ECO:0000259" key="14">
    <source>
        <dbReference type="PROSITE" id="PS50127"/>
    </source>
</evidence>
<keyword evidence="2" id="KW-0808">Transferase</keyword>
<evidence type="ECO:0000256" key="8">
    <source>
        <dbReference type="ARBA" id="ARBA00044084"/>
    </source>
</evidence>
<dbReference type="FunFam" id="3.10.110.10:FF:000005">
    <property type="entry name" value="NEDD8-conjugating enzyme Ubc12"/>
    <property type="match status" value="1"/>
</dbReference>
<dbReference type="CDD" id="cd23794">
    <property type="entry name" value="UBCc_UBE2F_UBE2M"/>
    <property type="match status" value="1"/>
</dbReference>
<evidence type="ECO:0000313" key="15">
    <source>
        <dbReference type="EMBL" id="KTB00684.1"/>
    </source>
</evidence>
<dbReference type="GO" id="GO:0005524">
    <property type="term" value="F:ATP binding"/>
    <property type="evidence" value="ECO:0007669"/>
    <property type="project" value="UniProtKB-UniRule"/>
</dbReference>
<proteinExistence type="inferred from homology"/>
<evidence type="ECO:0000256" key="9">
    <source>
        <dbReference type="ARBA" id="ARBA00044092"/>
    </source>
</evidence>
<comment type="pathway">
    <text evidence="1">Protein modification; protein neddylation.</text>
</comment>
<comment type="caution">
    <text evidence="15">The sequence shown here is derived from an EMBL/GenBank/DDBJ whole genome shotgun (WGS) entry which is preliminary data.</text>
</comment>
<evidence type="ECO:0000256" key="1">
    <source>
        <dbReference type="ARBA" id="ARBA00005032"/>
    </source>
</evidence>
<reference evidence="15 16" key="1">
    <citation type="submission" date="2015-10" db="EMBL/GenBank/DDBJ databases">
        <title>Draft genomes sequences of Candida glabrata isolates 1A, 1B, 2A, 2B, 3A and 3B.</title>
        <authorList>
            <person name="Haavelsrud O.E."/>
            <person name="Gaustad P."/>
        </authorList>
    </citation>
    <scope>NUCLEOTIDE SEQUENCE [LARGE SCALE GENOMIC DNA]</scope>
    <source>
        <strain evidence="15">910700640</strain>
    </source>
</reference>
<keyword evidence="4 13" id="KW-0833">Ubl conjugation pathway</keyword>
<evidence type="ECO:0000256" key="10">
    <source>
        <dbReference type="ARBA" id="ARBA00044279"/>
    </source>
</evidence>
<dbReference type="InterPro" id="IPR016135">
    <property type="entry name" value="UBQ-conjugating_enzyme/RWD"/>
</dbReference>
<dbReference type="AlphaFoldDB" id="A0A0W0CII0"/>
<dbReference type="EC" id="2.3.2.34" evidence="7"/>
<accession>A0A0W0CII0</accession>
<dbReference type="VEuPathDB" id="FungiDB:CAGL0D06468g"/>
<dbReference type="GO" id="GO:0045116">
    <property type="term" value="P:protein neddylation"/>
    <property type="evidence" value="ECO:0007669"/>
    <property type="project" value="EnsemblFungi"/>
</dbReference>
<keyword evidence="3 13" id="KW-0547">Nucleotide-binding</keyword>
<name>A0A0W0CII0_CANGB</name>
<dbReference type="PANTHER" id="PTHR24067">
    <property type="entry name" value="UBIQUITIN-CONJUGATING ENZYME E2"/>
    <property type="match status" value="1"/>
</dbReference>
<evidence type="ECO:0000256" key="13">
    <source>
        <dbReference type="RuleBase" id="RU362109"/>
    </source>
</evidence>
<dbReference type="PROSITE" id="PS50127">
    <property type="entry name" value="UBC_2"/>
    <property type="match status" value="1"/>
</dbReference>
<dbReference type="VEuPathDB" id="FungiDB:GVI51_D06457"/>
<dbReference type="VEuPathDB" id="FungiDB:B1J91_D06468g"/>